<dbReference type="GO" id="GO:0044550">
    <property type="term" value="P:secondary metabolite biosynthetic process"/>
    <property type="evidence" value="ECO:0007669"/>
    <property type="project" value="TreeGrafter"/>
</dbReference>
<dbReference type="EMBL" id="UINC01001121">
    <property type="protein sequence ID" value="SUZ71441.1"/>
    <property type="molecule type" value="Genomic_DNA"/>
</dbReference>
<dbReference type="PANTHER" id="PTHR34069">
    <property type="entry name" value="3-OXOACYL-[ACYL-CARRIER-PROTEIN] SYNTHASE 3"/>
    <property type="match status" value="1"/>
</dbReference>
<reference evidence="4" key="1">
    <citation type="submission" date="2018-05" db="EMBL/GenBank/DDBJ databases">
        <authorList>
            <person name="Lanie J.A."/>
            <person name="Ng W.-L."/>
            <person name="Kazmierczak K.M."/>
            <person name="Andrzejewski T.M."/>
            <person name="Davidsen T.M."/>
            <person name="Wayne K.J."/>
            <person name="Tettelin H."/>
            <person name="Glass J.I."/>
            <person name="Rusch D."/>
            <person name="Podicherti R."/>
            <person name="Tsui H.-C.T."/>
            <person name="Winkler M.E."/>
        </authorList>
    </citation>
    <scope>NUCLEOTIDE SEQUENCE</scope>
</reference>
<protein>
    <recommendedName>
        <fullName evidence="3">Beta-ketoacyl-[acyl-carrier-protein] synthase III C-terminal domain-containing protein</fullName>
    </recommendedName>
</protein>
<evidence type="ECO:0000256" key="2">
    <source>
        <dbReference type="ARBA" id="ARBA00023315"/>
    </source>
</evidence>
<feature type="non-terminal residue" evidence="4">
    <location>
        <position position="1"/>
    </location>
</feature>
<dbReference type="Pfam" id="PF08541">
    <property type="entry name" value="ACP_syn_III_C"/>
    <property type="match status" value="1"/>
</dbReference>
<accession>A0A381PWJ8</accession>
<feature type="domain" description="Beta-ketoacyl-[acyl-carrier-protein] synthase III C-terminal" evidence="3">
    <location>
        <begin position="253"/>
        <end position="336"/>
    </location>
</feature>
<evidence type="ECO:0000313" key="4">
    <source>
        <dbReference type="EMBL" id="SUZ71441.1"/>
    </source>
</evidence>
<keyword evidence="2" id="KW-0012">Acyltransferase</keyword>
<proteinExistence type="predicted"/>
<dbReference type="SUPFAM" id="SSF53901">
    <property type="entry name" value="Thiolase-like"/>
    <property type="match status" value="1"/>
</dbReference>
<keyword evidence="1" id="KW-0808">Transferase</keyword>
<dbReference type="InterPro" id="IPR013747">
    <property type="entry name" value="ACP_syn_III_C"/>
</dbReference>
<organism evidence="4">
    <name type="scientific">marine metagenome</name>
    <dbReference type="NCBI Taxonomy" id="408172"/>
    <lineage>
        <taxon>unclassified sequences</taxon>
        <taxon>metagenomes</taxon>
        <taxon>ecological metagenomes</taxon>
    </lineage>
</organism>
<dbReference type="InterPro" id="IPR016039">
    <property type="entry name" value="Thiolase-like"/>
</dbReference>
<name>A0A381PWJ8_9ZZZZ</name>
<dbReference type="NCBIfam" id="NF006720">
    <property type="entry name" value="PRK09258.1"/>
    <property type="match status" value="1"/>
</dbReference>
<evidence type="ECO:0000256" key="1">
    <source>
        <dbReference type="ARBA" id="ARBA00022679"/>
    </source>
</evidence>
<gene>
    <name evidence="4" type="ORF">METZ01_LOCUS24295</name>
</gene>
<sequence length="341" mass="36512">VVTSDELENRLAAVYQKLHIQPGTLTRMTGIQERRYWEPGYSVSQGATAAAEHALSDSSVPANALDMLIYAGVCREHFEPATACHVAAGLKRAGHNIKESAHVYDISNACLGVLNGVLDIANRIELGQIRAGMVVSCETARNIVDTTIARLTNNPIMEEFKTAIATLTGGSAAVAMILSDGSFGESDRRRLRGAVVENAPEHHMLCRWGLEAHPVGKTNGTEAVLREFASTDAAAVLEHGVALGSRTWDKFLTEMEWSVENVDRTVCHQVGSAHRDAMLRTMGLSSEQDFVTYEYLGNTGTAALPVAAALAHERGFLAPGQGVGLLGIGSGLNCMMLGVDW</sequence>
<evidence type="ECO:0000259" key="3">
    <source>
        <dbReference type="Pfam" id="PF08541"/>
    </source>
</evidence>
<dbReference type="PANTHER" id="PTHR34069:SF3">
    <property type="entry name" value="ACYL-COA:ACYL-COA ALKYLTRANSFERASE"/>
    <property type="match status" value="1"/>
</dbReference>
<dbReference type="AlphaFoldDB" id="A0A381PWJ8"/>
<dbReference type="GO" id="GO:0016746">
    <property type="term" value="F:acyltransferase activity"/>
    <property type="evidence" value="ECO:0007669"/>
    <property type="project" value="UniProtKB-KW"/>
</dbReference>
<dbReference type="Gene3D" id="3.40.47.10">
    <property type="match status" value="2"/>
</dbReference>